<evidence type="ECO:0000256" key="1">
    <source>
        <dbReference type="SAM" id="MobiDB-lite"/>
    </source>
</evidence>
<feature type="region of interest" description="Disordered" evidence="1">
    <location>
        <begin position="37"/>
        <end position="74"/>
    </location>
</feature>
<dbReference type="EMBL" id="ABJB010088185">
    <property type="status" value="NOT_ANNOTATED_CDS"/>
    <property type="molecule type" value="Genomic_DNA"/>
</dbReference>
<gene>
    <name evidence="2" type="ORF">IscW_ISCW022305</name>
</gene>
<dbReference type="VEuPathDB" id="VectorBase:ISCW022305"/>
<dbReference type="EnsemblMetazoa" id="ISCW022305-RA">
    <property type="protein sequence ID" value="ISCW022305-PA"/>
    <property type="gene ID" value="ISCW022305"/>
</dbReference>
<dbReference type="Proteomes" id="UP000001555">
    <property type="component" value="Unassembled WGS sequence"/>
</dbReference>
<dbReference type="EMBL" id="ABJB010577139">
    <property type="status" value="NOT_ANNOTATED_CDS"/>
    <property type="molecule type" value="Genomic_DNA"/>
</dbReference>
<feature type="compositionally biased region" description="Low complexity" evidence="1">
    <location>
        <begin position="37"/>
        <end position="48"/>
    </location>
</feature>
<dbReference type="HOGENOM" id="CLU_1429496_0_0_1"/>
<feature type="compositionally biased region" description="Basic and acidic residues" evidence="1">
    <location>
        <begin position="65"/>
        <end position="74"/>
    </location>
</feature>
<dbReference type="EMBL" id="ABJB010916256">
    <property type="status" value="NOT_ANNOTATED_CDS"/>
    <property type="molecule type" value="Genomic_DNA"/>
</dbReference>
<evidence type="ECO:0000313" key="4">
    <source>
        <dbReference type="Proteomes" id="UP000001555"/>
    </source>
</evidence>
<dbReference type="InParanoid" id="B7QB20"/>
<evidence type="ECO:0000313" key="3">
    <source>
        <dbReference type="EnsemblMetazoa" id="ISCW022305-PA"/>
    </source>
</evidence>
<dbReference type="PaxDb" id="6945-B7QB20"/>
<sequence length="190" mass="22233">MEHMSRILRHTEAEKHGIQDVGNAFVQSLEELLGILRPRQPQRSRSPSETPFRILRRPPSPLRDPSQESSEKRVREELRKLLTRAPPAVFQGLRLWDLAQRALLGVNIFPSLNDYLREVFVDPAAHQRRQRRPLRQPARESRRKRKKREYAATQERFARRQADCARAILDSPCKSAITDCRGLLLEWRSS</sequence>
<name>B7QB20_IXOSC</name>
<dbReference type="VEuPathDB" id="VectorBase:ISCI022305"/>
<dbReference type="VEuPathDB" id="VectorBase:ISCP_007740"/>
<dbReference type="AlphaFoldDB" id="B7QB20"/>
<protein>
    <submittedName>
        <fullName evidence="2 3">Uncharacterized protein</fullName>
    </submittedName>
</protein>
<keyword evidence="4" id="KW-1185">Reference proteome</keyword>
<reference evidence="3" key="2">
    <citation type="submission" date="2020-05" db="UniProtKB">
        <authorList>
            <consortium name="EnsemblMetazoa"/>
        </authorList>
    </citation>
    <scope>IDENTIFICATION</scope>
    <source>
        <strain evidence="3">wikel</strain>
    </source>
</reference>
<reference evidence="2 4" key="1">
    <citation type="submission" date="2008-03" db="EMBL/GenBank/DDBJ databases">
        <title>Annotation of Ixodes scapularis.</title>
        <authorList>
            <consortium name="Ixodes scapularis Genome Project Consortium"/>
            <person name="Caler E."/>
            <person name="Hannick L.I."/>
            <person name="Bidwell S."/>
            <person name="Joardar V."/>
            <person name="Thiagarajan M."/>
            <person name="Amedeo P."/>
            <person name="Galinsky K.J."/>
            <person name="Schobel S."/>
            <person name="Inman J."/>
            <person name="Hostetler J."/>
            <person name="Miller J."/>
            <person name="Hammond M."/>
            <person name="Megy K."/>
            <person name="Lawson D."/>
            <person name="Kodira C."/>
            <person name="Sutton G."/>
            <person name="Meyer J."/>
            <person name="Hill C.A."/>
            <person name="Birren B."/>
            <person name="Nene V."/>
            <person name="Collins F."/>
            <person name="Alarcon-Chaidez F."/>
            <person name="Wikel S."/>
            <person name="Strausberg R."/>
        </authorList>
    </citation>
    <scope>NUCLEOTIDE SEQUENCE [LARGE SCALE GENOMIC DNA]</scope>
    <source>
        <strain evidence="4">Wikel</strain>
        <strain evidence="2">Wikel colony</strain>
    </source>
</reference>
<accession>B7QB20</accession>
<dbReference type="EMBL" id="DS898493">
    <property type="protein sequence ID" value="EEC16042.1"/>
    <property type="molecule type" value="Genomic_DNA"/>
</dbReference>
<proteinExistence type="predicted"/>
<evidence type="ECO:0000313" key="2">
    <source>
        <dbReference type="EMBL" id="EEC16042.1"/>
    </source>
</evidence>
<dbReference type="OrthoDB" id="10342904at2759"/>
<organism>
    <name type="scientific">Ixodes scapularis</name>
    <name type="common">Black-legged tick</name>
    <name type="synonym">Deer tick</name>
    <dbReference type="NCBI Taxonomy" id="6945"/>
    <lineage>
        <taxon>Eukaryota</taxon>
        <taxon>Metazoa</taxon>
        <taxon>Ecdysozoa</taxon>
        <taxon>Arthropoda</taxon>
        <taxon>Chelicerata</taxon>
        <taxon>Arachnida</taxon>
        <taxon>Acari</taxon>
        <taxon>Parasitiformes</taxon>
        <taxon>Ixodida</taxon>
        <taxon>Ixodoidea</taxon>
        <taxon>Ixodidae</taxon>
        <taxon>Ixodinae</taxon>
        <taxon>Ixodes</taxon>
    </lineage>
</organism>
<feature type="region of interest" description="Disordered" evidence="1">
    <location>
        <begin position="126"/>
        <end position="152"/>
    </location>
</feature>